<organism evidence="2 3">
    <name type="scientific">Portunus trituberculatus</name>
    <name type="common">Swimming crab</name>
    <name type="synonym">Neptunus trituberculatus</name>
    <dbReference type="NCBI Taxonomy" id="210409"/>
    <lineage>
        <taxon>Eukaryota</taxon>
        <taxon>Metazoa</taxon>
        <taxon>Ecdysozoa</taxon>
        <taxon>Arthropoda</taxon>
        <taxon>Crustacea</taxon>
        <taxon>Multicrustacea</taxon>
        <taxon>Malacostraca</taxon>
        <taxon>Eumalacostraca</taxon>
        <taxon>Eucarida</taxon>
        <taxon>Decapoda</taxon>
        <taxon>Pleocyemata</taxon>
        <taxon>Brachyura</taxon>
        <taxon>Eubrachyura</taxon>
        <taxon>Portunoidea</taxon>
        <taxon>Portunidae</taxon>
        <taxon>Portuninae</taxon>
        <taxon>Portunus</taxon>
    </lineage>
</organism>
<gene>
    <name evidence="2" type="ORF">E2C01_086183</name>
</gene>
<evidence type="ECO:0000313" key="2">
    <source>
        <dbReference type="EMBL" id="MPC91164.1"/>
    </source>
</evidence>
<keyword evidence="3" id="KW-1185">Reference proteome</keyword>
<protein>
    <submittedName>
        <fullName evidence="2">Uncharacterized protein</fullName>
    </submittedName>
</protein>
<name>A0A5B7JFN5_PORTR</name>
<evidence type="ECO:0000313" key="3">
    <source>
        <dbReference type="Proteomes" id="UP000324222"/>
    </source>
</evidence>
<comment type="caution">
    <text evidence="2">The sequence shown here is derived from an EMBL/GenBank/DDBJ whole genome shotgun (WGS) entry which is preliminary data.</text>
</comment>
<dbReference type="EMBL" id="VSRR010086816">
    <property type="protein sequence ID" value="MPC91164.1"/>
    <property type="molecule type" value="Genomic_DNA"/>
</dbReference>
<dbReference type="Proteomes" id="UP000324222">
    <property type="component" value="Unassembled WGS sequence"/>
</dbReference>
<evidence type="ECO:0000256" key="1">
    <source>
        <dbReference type="SAM" id="MobiDB-lite"/>
    </source>
</evidence>
<reference evidence="2 3" key="1">
    <citation type="submission" date="2019-05" db="EMBL/GenBank/DDBJ databases">
        <title>Another draft genome of Portunus trituberculatus and its Hox gene families provides insights of decapod evolution.</title>
        <authorList>
            <person name="Jeong J.-H."/>
            <person name="Song I."/>
            <person name="Kim S."/>
            <person name="Choi T."/>
            <person name="Kim D."/>
            <person name="Ryu S."/>
            <person name="Kim W."/>
        </authorList>
    </citation>
    <scope>NUCLEOTIDE SEQUENCE [LARGE SCALE GENOMIC DNA]</scope>
    <source>
        <tissue evidence="2">Muscle</tissue>
    </source>
</reference>
<sequence>METRYGTEELRITAQIRFPYYLKKAEKKVERVGETIREETGEAPGGSDPGPTCAKEAGSPN</sequence>
<proteinExistence type="predicted"/>
<feature type="region of interest" description="Disordered" evidence="1">
    <location>
        <begin position="33"/>
        <end position="61"/>
    </location>
</feature>
<dbReference type="AlphaFoldDB" id="A0A5B7JFN5"/>
<accession>A0A5B7JFN5</accession>